<sequence length="91" mass="10772">MTLLKTRIQRIWSFVTIIYNLLGLIYLLGLYPHDPFYFDKSGFLGVLTLPIIIVSFAYRFVYSYPLYPIFIIQSIILLFSLLIVNFLTREK</sequence>
<protein>
    <submittedName>
        <fullName evidence="2">Uncharacterized protein</fullName>
    </submittedName>
</protein>
<feature type="transmembrane region" description="Helical" evidence="1">
    <location>
        <begin position="67"/>
        <end position="87"/>
    </location>
</feature>
<proteinExistence type="predicted"/>
<evidence type="ECO:0000256" key="1">
    <source>
        <dbReference type="SAM" id="Phobius"/>
    </source>
</evidence>
<dbReference type="STRING" id="1346286.SAMN05444362_10371"/>
<reference evidence="3" key="1">
    <citation type="submission" date="2016-11" db="EMBL/GenBank/DDBJ databases">
        <authorList>
            <person name="Varghese N."/>
            <person name="Submissions S."/>
        </authorList>
    </citation>
    <scope>NUCLEOTIDE SEQUENCE [LARGE SCALE GENOMIC DNA]</scope>
    <source>
        <strain evidence="3">DSM 27370</strain>
    </source>
</reference>
<evidence type="ECO:0000313" key="3">
    <source>
        <dbReference type="Proteomes" id="UP000184480"/>
    </source>
</evidence>
<keyword evidence="1" id="KW-0812">Transmembrane</keyword>
<accession>A0A1M4Y4N5</accession>
<feature type="transmembrane region" description="Helical" evidence="1">
    <location>
        <begin position="12"/>
        <end position="31"/>
    </location>
</feature>
<name>A0A1M4Y4N5_9BACT</name>
<evidence type="ECO:0000313" key="2">
    <source>
        <dbReference type="EMBL" id="SHF00668.1"/>
    </source>
</evidence>
<gene>
    <name evidence="2" type="ORF">SAMN05444362_10371</name>
</gene>
<keyword evidence="1" id="KW-0472">Membrane</keyword>
<dbReference type="AlphaFoldDB" id="A0A1M4Y4N5"/>
<organism evidence="2 3">
    <name type="scientific">Dysgonomonas macrotermitis</name>
    <dbReference type="NCBI Taxonomy" id="1346286"/>
    <lineage>
        <taxon>Bacteria</taxon>
        <taxon>Pseudomonadati</taxon>
        <taxon>Bacteroidota</taxon>
        <taxon>Bacteroidia</taxon>
        <taxon>Bacteroidales</taxon>
        <taxon>Dysgonomonadaceae</taxon>
        <taxon>Dysgonomonas</taxon>
    </lineage>
</organism>
<feature type="transmembrane region" description="Helical" evidence="1">
    <location>
        <begin position="43"/>
        <end position="61"/>
    </location>
</feature>
<keyword evidence="3" id="KW-1185">Reference proteome</keyword>
<dbReference type="Proteomes" id="UP000184480">
    <property type="component" value="Unassembled WGS sequence"/>
</dbReference>
<keyword evidence="1" id="KW-1133">Transmembrane helix</keyword>
<dbReference type="EMBL" id="FQUC01000003">
    <property type="protein sequence ID" value="SHF00668.1"/>
    <property type="molecule type" value="Genomic_DNA"/>
</dbReference>